<evidence type="ECO:0000256" key="4">
    <source>
        <dbReference type="RuleBase" id="RU367022"/>
    </source>
</evidence>
<dbReference type="EMBL" id="BLXT01004113">
    <property type="protein sequence ID" value="GFO09637.1"/>
    <property type="molecule type" value="Genomic_DNA"/>
</dbReference>
<name>A0AAV4AQP2_9GAST</name>
<keyword evidence="3 4" id="KW-0472">Membrane</keyword>
<sequence length="246" mass="28075">MDHTNMDHSMMNHTGMDHSMMNHTDMDHSMMNHAGHNHNHTDMDHSMMNLTGHNHNLTGMSGNMNHHDHNCMGENVHAGHDMNNMNHMDMHGMKMYFHDGVNEYVLFKECETNSTETLIGACFAVFAVAVLYEGLKYFRESLLQRSLLQSSPRMHYLDGKQMGSSSQEQMVMQLGNTSMISRILSSGHFVQTLLHMVQVFISYCLMLVFMTYNVWLCLAVIVGAGVGYFLFGWKRAVVVDANEHCH</sequence>
<dbReference type="GO" id="GO:0005375">
    <property type="term" value="F:copper ion transmembrane transporter activity"/>
    <property type="evidence" value="ECO:0007669"/>
    <property type="project" value="UniProtKB-UniRule"/>
</dbReference>
<keyword evidence="4" id="KW-0186">Copper</keyword>
<keyword evidence="6" id="KW-1185">Reference proteome</keyword>
<feature type="transmembrane region" description="Helical" evidence="4">
    <location>
        <begin position="215"/>
        <end position="233"/>
    </location>
</feature>
<evidence type="ECO:0000256" key="3">
    <source>
        <dbReference type="ARBA" id="ARBA00023136"/>
    </source>
</evidence>
<comment type="caution">
    <text evidence="5">The sequence shown here is derived from an EMBL/GenBank/DDBJ whole genome shotgun (WGS) entry which is preliminary data.</text>
</comment>
<reference evidence="5 6" key="1">
    <citation type="journal article" date="2021" name="Elife">
        <title>Chloroplast acquisition without the gene transfer in kleptoplastic sea slugs, Plakobranchus ocellatus.</title>
        <authorList>
            <person name="Maeda T."/>
            <person name="Takahashi S."/>
            <person name="Yoshida T."/>
            <person name="Shimamura S."/>
            <person name="Takaki Y."/>
            <person name="Nagai Y."/>
            <person name="Toyoda A."/>
            <person name="Suzuki Y."/>
            <person name="Arimoto A."/>
            <person name="Ishii H."/>
            <person name="Satoh N."/>
            <person name="Nishiyama T."/>
            <person name="Hasebe M."/>
            <person name="Maruyama T."/>
            <person name="Minagawa J."/>
            <person name="Obokata J."/>
            <person name="Shigenobu S."/>
        </authorList>
    </citation>
    <scope>NUCLEOTIDE SEQUENCE [LARGE SCALE GENOMIC DNA]</scope>
</reference>
<evidence type="ECO:0000256" key="1">
    <source>
        <dbReference type="ARBA" id="ARBA00022692"/>
    </source>
</evidence>
<dbReference type="Pfam" id="PF04145">
    <property type="entry name" value="Ctr"/>
    <property type="match status" value="1"/>
</dbReference>
<protein>
    <recommendedName>
        <fullName evidence="4">Copper transport protein</fullName>
    </recommendedName>
</protein>
<dbReference type="PANTHER" id="PTHR12483:SF115">
    <property type="entry name" value="COPPER TRANSPORT PROTEIN"/>
    <property type="match status" value="1"/>
</dbReference>
<comment type="similarity">
    <text evidence="4">Belongs to the copper transporter (Ctr) (TC 1.A.56) family. SLC31A subfamily.</text>
</comment>
<dbReference type="InterPro" id="IPR007274">
    <property type="entry name" value="Cop_transporter"/>
</dbReference>
<comment type="subcellular location">
    <subcellularLocation>
        <location evidence="4">Membrane</location>
        <topology evidence="4">Multi-pass membrane protein</topology>
    </subcellularLocation>
</comment>
<evidence type="ECO:0000256" key="2">
    <source>
        <dbReference type="ARBA" id="ARBA00022989"/>
    </source>
</evidence>
<dbReference type="PANTHER" id="PTHR12483">
    <property type="entry name" value="SOLUTE CARRIER FAMILY 31 COPPER TRANSPORTERS"/>
    <property type="match status" value="1"/>
</dbReference>
<keyword evidence="4" id="KW-0406">Ion transport</keyword>
<dbReference type="GO" id="GO:0016020">
    <property type="term" value="C:membrane"/>
    <property type="evidence" value="ECO:0007669"/>
    <property type="project" value="UniProtKB-SubCell"/>
</dbReference>
<keyword evidence="4" id="KW-0813">Transport</keyword>
<dbReference type="AlphaFoldDB" id="A0AAV4AQP2"/>
<keyword evidence="2 4" id="KW-1133">Transmembrane helix</keyword>
<proteinExistence type="inferred from homology"/>
<accession>A0AAV4AQP2</accession>
<organism evidence="5 6">
    <name type="scientific">Plakobranchus ocellatus</name>
    <dbReference type="NCBI Taxonomy" id="259542"/>
    <lineage>
        <taxon>Eukaryota</taxon>
        <taxon>Metazoa</taxon>
        <taxon>Spiralia</taxon>
        <taxon>Lophotrochozoa</taxon>
        <taxon>Mollusca</taxon>
        <taxon>Gastropoda</taxon>
        <taxon>Heterobranchia</taxon>
        <taxon>Euthyneura</taxon>
        <taxon>Panpulmonata</taxon>
        <taxon>Sacoglossa</taxon>
        <taxon>Placobranchoidea</taxon>
        <taxon>Plakobranchidae</taxon>
        <taxon>Plakobranchus</taxon>
    </lineage>
</organism>
<feature type="transmembrane region" description="Helical" evidence="4">
    <location>
        <begin position="189"/>
        <end position="209"/>
    </location>
</feature>
<gene>
    <name evidence="5" type="ORF">PoB_003614200</name>
</gene>
<keyword evidence="1 4" id="KW-0812">Transmembrane</keyword>
<evidence type="ECO:0000313" key="5">
    <source>
        <dbReference type="EMBL" id="GFO09637.1"/>
    </source>
</evidence>
<evidence type="ECO:0000313" key="6">
    <source>
        <dbReference type="Proteomes" id="UP000735302"/>
    </source>
</evidence>
<keyword evidence="4" id="KW-0187">Copper transport</keyword>
<dbReference type="Proteomes" id="UP000735302">
    <property type="component" value="Unassembled WGS sequence"/>
</dbReference>